<dbReference type="Gene3D" id="3.90.550.10">
    <property type="entry name" value="Spore Coat Polysaccharide Biosynthesis Protein SpsA, Chain A"/>
    <property type="match status" value="1"/>
</dbReference>
<dbReference type="Proteomes" id="UP000261031">
    <property type="component" value="Unassembled WGS sequence"/>
</dbReference>
<dbReference type="AlphaFoldDB" id="A0A3E5HIU1"/>
<comment type="caution">
    <text evidence="4">The sequence shown here is derived from an EMBL/GenBank/DDBJ whole genome shotgun (WGS) entry which is preliminary data.</text>
</comment>
<organism evidence="4 5">
    <name type="scientific">Bifidobacterium pseudocatenulatum</name>
    <dbReference type="NCBI Taxonomy" id="28026"/>
    <lineage>
        <taxon>Bacteria</taxon>
        <taxon>Bacillati</taxon>
        <taxon>Actinomycetota</taxon>
        <taxon>Actinomycetes</taxon>
        <taxon>Bifidobacteriales</taxon>
        <taxon>Bifidobacteriaceae</taxon>
        <taxon>Bifidobacterium</taxon>
    </lineage>
</organism>
<evidence type="ECO:0000313" key="4">
    <source>
        <dbReference type="EMBL" id="RGP01737.1"/>
    </source>
</evidence>
<accession>A0A3E5HIU1</accession>
<dbReference type="EMBL" id="QSWD01000006">
    <property type="protein sequence ID" value="RGP01737.1"/>
    <property type="molecule type" value="Genomic_DNA"/>
</dbReference>
<evidence type="ECO:0000259" key="3">
    <source>
        <dbReference type="Pfam" id="PF00535"/>
    </source>
</evidence>
<dbReference type="CDD" id="cd00761">
    <property type="entry name" value="Glyco_tranf_GTA_type"/>
    <property type="match status" value="1"/>
</dbReference>
<dbReference type="GO" id="GO:0016757">
    <property type="term" value="F:glycosyltransferase activity"/>
    <property type="evidence" value="ECO:0007669"/>
    <property type="project" value="UniProtKB-KW"/>
</dbReference>
<reference evidence="4 5" key="1">
    <citation type="submission" date="2018-08" db="EMBL/GenBank/DDBJ databases">
        <title>A genome reference for cultivated species of the human gut microbiota.</title>
        <authorList>
            <person name="Zou Y."/>
            <person name="Xue W."/>
            <person name="Luo G."/>
        </authorList>
    </citation>
    <scope>NUCLEOTIDE SEQUENCE [LARGE SCALE GENOMIC DNA]</scope>
    <source>
        <strain evidence="4 5">OF05-12</strain>
    </source>
</reference>
<dbReference type="SUPFAM" id="SSF53448">
    <property type="entry name" value="Nucleotide-diphospho-sugar transferases"/>
    <property type="match status" value="1"/>
</dbReference>
<keyword evidence="1" id="KW-0328">Glycosyltransferase</keyword>
<feature type="domain" description="Glycosyltransferase 2-like" evidence="3">
    <location>
        <begin position="14"/>
        <end position="176"/>
    </location>
</feature>
<evidence type="ECO:0000256" key="1">
    <source>
        <dbReference type="ARBA" id="ARBA00022676"/>
    </source>
</evidence>
<dbReference type="InterPro" id="IPR029044">
    <property type="entry name" value="Nucleotide-diphossugar_trans"/>
</dbReference>
<keyword evidence="2 4" id="KW-0808">Transferase</keyword>
<proteinExistence type="predicted"/>
<protein>
    <submittedName>
        <fullName evidence="4">Glycosyltransferase</fullName>
    </submittedName>
</protein>
<gene>
    <name evidence="4" type="ORF">DXA79_08660</name>
</gene>
<name>A0A3E5HIU1_BIFPS</name>
<dbReference type="PANTHER" id="PTHR22916:SF51">
    <property type="entry name" value="GLYCOSYLTRANSFERASE EPSH-RELATED"/>
    <property type="match status" value="1"/>
</dbReference>
<evidence type="ECO:0000313" key="5">
    <source>
        <dbReference type="Proteomes" id="UP000261031"/>
    </source>
</evidence>
<evidence type="ECO:0000256" key="2">
    <source>
        <dbReference type="ARBA" id="ARBA00022679"/>
    </source>
</evidence>
<dbReference type="PANTHER" id="PTHR22916">
    <property type="entry name" value="GLYCOSYLTRANSFERASE"/>
    <property type="match status" value="1"/>
</dbReference>
<dbReference type="Pfam" id="PF00535">
    <property type="entry name" value="Glycos_transf_2"/>
    <property type="match status" value="1"/>
</dbReference>
<dbReference type="InterPro" id="IPR001173">
    <property type="entry name" value="Glyco_trans_2-like"/>
</dbReference>
<sequence length="342" mass="38991">MEEINMASTSPLISIIVPVYNVQKSLNRCIKSLVAQTYPMLEIILVDDGSTDESGRLCDDWIARDSRVKVIHKSNGGLSDARNAGIDASHGDYLSFVDSDDYVDERFIGLMFEAACRENTPLVMCSVVQEDESGKDLLGIPALPSLPSLNNRQCMELTYTNPGAVTAWSKLYRRSIWNNIRFPKGRLHEDEFVFHEVMYQCETVAIVPERLYHYVQHSGSIMHSTYSIRSVDRIEAWLSRLSAFNQHHEKSNLVDPLIEMILHEVYCTAQLRWNDGTNRQVVLSRIESLCSLVNADSCSASMDIRQKVNALKKHTRSHIVCLYWAGRIKDAIRRRLHVVRCK</sequence>
<dbReference type="RefSeq" id="WP_117612342.1">
    <property type="nucleotide sequence ID" value="NZ_JAJEQA010000019.1"/>
</dbReference>